<dbReference type="RefSeq" id="WP_387972427.1">
    <property type="nucleotide sequence ID" value="NZ_JBHRWO010000007.1"/>
</dbReference>
<keyword evidence="2" id="KW-1185">Reference proteome</keyword>
<protein>
    <submittedName>
        <fullName evidence="1">Uncharacterized protein</fullName>
    </submittedName>
</protein>
<reference evidence="2" key="1">
    <citation type="journal article" date="2019" name="Int. J. Syst. Evol. Microbiol.">
        <title>The Global Catalogue of Microorganisms (GCM) 10K type strain sequencing project: providing services to taxonomists for standard genome sequencing and annotation.</title>
        <authorList>
            <consortium name="The Broad Institute Genomics Platform"/>
            <consortium name="The Broad Institute Genome Sequencing Center for Infectious Disease"/>
            <person name="Wu L."/>
            <person name="Ma J."/>
        </authorList>
    </citation>
    <scope>NUCLEOTIDE SEQUENCE [LARGE SCALE GENOMIC DNA]</scope>
    <source>
        <strain evidence="2">CGMCC 4.7396</strain>
    </source>
</reference>
<comment type="caution">
    <text evidence="1">The sequence shown here is derived from an EMBL/GenBank/DDBJ whole genome shotgun (WGS) entry which is preliminary data.</text>
</comment>
<dbReference type="Proteomes" id="UP001595712">
    <property type="component" value="Unassembled WGS sequence"/>
</dbReference>
<gene>
    <name evidence="1" type="ORF">ACFO8M_06930</name>
</gene>
<proteinExistence type="predicted"/>
<sequence>MTIALSTQDKTTIRIAAYGAVTLMSSAGIAGSAHKIGTDGSLALAAATGVVGHVIAEAKAKELKFPGKSTAAIADQVLPALTESVKVLSAQDADEAENFRATILVAVEAATRAHKGAPSPTMAAMSRKITEALDAA</sequence>
<dbReference type="EMBL" id="JBHRWO010000007">
    <property type="protein sequence ID" value="MFC3492213.1"/>
    <property type="molecule type" value="Genomic_DNA"/>
</dbReference>
<evidence type="ECO:0000313" key="2">
    <source>
        <dbReference type="Proteomes" id="UP001595712"/>
    </source>
</evidence>
<name>A0ABV7PZ06_9ACTN</name>
<organism evidence="1 2">
    <name type="scientific">Glycomyces rhizosphaerae</name>
    <dbReference type="NCBI Taxonomy" id="2054422"/>
    <lineage>
        <taxon>Bacteria</taxon>
        <taxon>Bacillati</taxon>
        <taxon>Actinomycetota</taxon>
        <taxon>Actinomycetes</taxon>
        <taxon>Glycomycetales</taxon>
        <taxon>Glycomycetaceae</taxon>
        <taxon>Glycomyces</taxon>
    </lineage>
</organism>
<accession>A0ABV7PZ06</accession>
<evidence type="ECO:0000313" key="1">
    <source>
        <dbReference type="EMBL" id="MFC3492213.1"/>
    </source>
</evidence>